<comment type="caution">
    <text evidence="1">The sequence shown here is derived from an EMBL/GenBank/DDBJ whole genome shotgun (WGS) entry which is preliminary data.</text>
</comment>
<evidence type="ECO:0000313" key="2">
    <source>
        <dbReference type="Proteomes" id="UP000484381"/>
    </source>
</evidence>
<sequence length="93" mass="10325">MQRLLIPTGRWNVQAESTYGQSNIRLSGRAISDTQTREQQVQTILLTQDQAQELISTLNTALRELELQRSASLARAAEGEGVVDGWDDSLLRG</sequence>
<gene>
    <name evidence="1" type="ORF">GCT13_12020</name>
</gene>
<reference evidence="1 2" key="1">
    <citation type="submission" date="2019-10" db="EMBL/GenBank/DDBJ databases">
        <title>Paraburkholderia sp. isolated from nodules of Mimosa pudica from Brazilian Atlantic Forest soils.</title>
        <authorList>
            <person name="Paulitsch F."/>
            <person name="Hungria M."/>
            <person name="Dall'Agnol R."/>
        </authorList>
    </citation>
    <scope>NUCLEOTIDE SEQUENCE [LARGE SCALE GENOMIC DNA]</scope>
    <source>
        <strain evidence="1 2">CNPSo 3157</strain>
    </source>
</reference>
<accession>A0A7X1TFW0</accession>
<organism evidence="1 2">
    <name type="scientific">Paraburkholderia franconis</name>
    <dbReference type="NCBI Taxonomy" id="2654983"/>
    <lineage>
        <taxon>Bacteria</taxon>
        <taxon>Pseudomonadati</taxon>
        <taxon>Pseudomonadota</taxon>
        <taxon>Betaproteobacteria</taxon>
        <taxon>Burkholderiales</taxon>
        <taxon>Burkholderiaceae</taxon>
        <taxon>Paraburkholderia</taxon>
    </lineage>
</organism>
<dbReference type="RefSeq" id="WP_152758167.1">
    <property type="nucleotide sequence ID" value="NZ_WHNP01000009.1"/>
</dbReference>
<dbReference type="AlphaFoldDB" id="A0A7X1TFW0"/>
<dbReference type="Proteomes" id="UP000484381">
    <property type="component" value="Unassembled WGS sequence"/>
</dbReference>
<name>A0A7X1TFW0_9BURK</name>
<protein>
    <submittedName>
        <fullName evidence="1">Uncharacterized protein</fullName>
    </submittedName>
</protein>
<evidence type="ECO:0000313" key="1">
    <source>
        <dbReference type="EMBL" id="MPW17636.1"/>
    </source>
</evidence>
<dbReference type="EMBL" id="WHNP01000009">
    <property type="protein sequence ID" value="MPW17636.1"/>
    <property type="molecule type" value="Genomic_DNA"/>
</dbReference>
<keyword evidence="2" id="KW-1185">Reference proteome</keyword>
<proteinExistence type="predicted"/>